<dbReference type="AlphaFoldDB" id="K8EB12"/>
<dbReference type="KEGG" id="bpg:Bathy02g00790"/>
<dbReference type="GO" id="GO:0007165">
    <property type="term" value="P:signal transduction"/>
    <property type="evidence" value="ECO:0007669"/>
    <property type="project" value="TreeGrafter"/>
</dbReference>
<feature type="binding site" evidence="7">
    <location>
        <position position="183"/>
    </location>
    <ligand>
        <name>Mg(2+)</name>
        <dbReference type="ChEBI" id="CHEBI:18420"/>
        <label>1</label>
        <note>catalytic</note>
    </ligand>
</feature>
<comment type="catalytic activity">
    <reaction evidence="1 8">
        <text>a myo-inositol phosphate + H2O = myo-inositol + phosphate</text>
        <dbReference type="Rhea" id="RHEA:24056"/>
        <dbReference type="ChEBI" id="CHEBI:15377"/>
        <dbReference type="ChEBI" id="CHEBI:17268"/>
        <dbReference type="ChEBI" id="CHEBI:43474"/>
        <dbReference type="ChEBI" id="CHEBI:84139"/>
        <dbReference type="EC" id="3.1.3.25"/>
    </reaction>
</comment>
<dbReference type="PANTHER" id="PTHR20854:SF4">
    <property type="entry name" value="INOSITOL-1-MONOPHOSPHATASE-RELATED"/>
    <property type="match status" value="1"/>
</dbReference>
<evidence type="ECO:0000256" key="4">
    <source>
        <dbReference type="ARBA" id="ARBA00022723"/>
    </source>
</evidence>
<dbReference type="UniPathway" id="UPA00823">
    <property type="reaction ID" value="UER00788"/>
</dbReference>
<dbReference type="SUPFAM" id="SSF56655">
    <property type="entry name" value="Carbohydrate phosphatase"/>
    <property type="match status" value="1"/>
</dbReference>
<feature type="binding site" evidence="7">
    <location>
        <position position="143"/>
    </location>
    <ligand>
        <name>Mg(2+)</name>
        <dbReference type="ChEBI" id="CHEBI:18420"/>
        <label>1</label>
        <note>catalytic</note>
    </ligand>
</feature>
<dbReference type="PANTHER" id="PTHR20854">
    <property type="entry name" value="INOSITOL MONOPHOSPHATASE"/>
    <property type="match status" value="1"/>
</dbReference>
<comment type="similarity">
    <text evidence="3 8">Belongs to the inositol monophosphatase superfamily.</text>
</comment>
<evidence type="ECO:0000256" key="5">
    <source>
        <dbReference type="ARBA" id="ARBA00022801"/>
    </source>
</evidence>
<dbReference type="PRINTS" id="PR00377">
    <property type="entry name" value="IMPHPHTASES"/>
</dbReference>
<dbReference type="Gene3D" id="3.30.540.10">
    <property type="entry name" value="Fructose-1,6-Bisphosphatase, subunit A, domain 1"/>
    <property type="match status" value="1"/>
</dbReference>
<evidence type="ECO:0000256" key="2">
    <source>
        <dbReference type="ARBA" id="ARBA00001946"/>
    </source>
</evidence>
<name>K8EB12_9CHLO</name>
<evidence type="ECO:0000256" key="7">
    <source>
        <dbReference type="PIRSR" id="PIRSR600760-2"/>
    </source>
</evidence>
<gene>
    <name evidence="9" type="ORF">Bathy02g00790</name>
</gene>
<dbReference type="GO" id="GO:0046854">
    <property type="term" value="P:phosphatidylinositol phosphate biosynthetic process"/>
    <property type="evidence" value="ECO:0007669"/>
    <property type="project" value="InterPro"/>
</dbReference>
<dbReference type="GO" id="GO:0006021">
    <property type="term" value="P:inositol biosynthetic process"/>
    <property type="evidence" value="ECO:0007669"/>
    <property type="project" value="UniProtKB-UniPathway"/>
</dbReference>
<dbReference type="InterPro" id="IPR000760">
    <property type="entry name" value="Inositol_monophosphatase-like"/>
</dbReference>
<evidence type="ECO:0000256" key="1">
    <source>
        <dbReference type="ARBA" id="ARBA00001033"/>
    </source>
</evidence>
<feature type="binding site" evidence="7">
    <location>
        <position position="185"/>
    </location>
    <ligand>
        <name>Mg(2+)</name>
        <dbReference type="ChEBI" id="CHEBI:18420"/>
        <label>1</label>
        <note>catalytic</note>
    </ligand>
</feature>
<dbReference type="EMBL" id="FO082277">
    <property type="protein sequence ID" value="CCO15097.1"/>
    <property type="molecule type" value="Genomic_DNA"/>
</dbReference>
<dbReference type="Pfam" id="PF00459">
    <property type="entry name" value="Inositol_P"/>
    <property type="match status" value="1"/>
</dbReference>
<evidence type="ECO:0000313" key="9">
    <source>
        <dbReference type="EMBL" id="CCO15097.1"/>
    </source>
</evidence>
<feature type="binding site" evidence="7">
    <location>
        <position position="313"/>
    </location>
    <ligand>
        <name>Mg(2+)</name>
        <dbReference type="ChEBI" id="CHEBI:18420"/>
        <label>1</label>
        <note>catalytic</note>
    </ligand>
</feature>
<accession>K8EB12</accession>
<feature type="binding site" evidence="7">
    <location>
        <position position="186"/>
    </location>
    <ligand>
        <name>Mg(2+)</name>
        <dbReference type="ChEBI" id="CHEBI:18420"/>
        <label>1</label>
        <note>catalytic</note>
    </ligand>
</feature>
<keyword evidence="6 7" id="KW-0460">Magnesium</keyword>
<organism evidence="9 10">
    <name type="scientific">Bathycoccus prasinos</name>
    <dbReference type="NCBI Taxonomy" id="41875"/>
    <lineage>
        <taxon>Eukaryota</taxon>
        <taxon>Viridiplantae</taxon>
        <taxon>Chlorophyta</taxon>
        <taxon>Mamiellophyceae</taxon>
        <taxon>Mamiellales</taxon>
        <taxon>Bathycoccaceae</taxon>
        <taxon>Bathycoccus</taxon>
    </lineage>
</organism>
<dbReference type="CDD" id="cd01639">
    <property type="entry name" value="IMPase"/>
    <property type="match status" value="1"/>
</dbReference>
<keyword evidence="4 7" id="KW-0479">Metal-binding</keyword>
<dbReference type="eggNOG" id="KOG2951">
    <property type="taxonomic scope" value="Eukaryota"/>
</dbReference>
<dbReference type="EC" id="3.1.3.25" evidence="8"/>
<dbReference type="Gene3D" id="3.40.190.80">
    <property type="match status" value="1"/>
</dbReference>
<evidence type="ECO:0000256" key="3">
    <source>
        <dbReference type="ARBA" id="ARBA00009759"/>
    </source>
</evidence>
<dbReference type="InterPro" id="IPR020550">
    <property type="entry name" value="Inositol_monophosphatase_CS"/>
</dbReference>
<dbReference type="PROSITE" id="PS00629">
    <property type="entry name" value="IMP_1"/>
    <property type="match status" value="1"/>
</dbReference>
<dbReference type="GeneID" id="19017193"/>
<comment type="cofactor">
    <cofactor evidence="2 7 8">
        <name>Mg(2+)</name>
        <dbReference type="ChEBI" id="CHEBI:18420"/>
    </cofactor>
</comment>
<proteinExistence type="inferred from homology"/>
<keyword evidence="10" id="KW-1185">Reference proteome</keyword>
<dbReference type="GO" id="GO:0046872">
    <property type="term" value="F:metal ion binding"/>
    <property type="evidence" value="ECO:0007669"/>
    <property type="project" value="UniProtKB-KW"/>
</dbReference>
<dbReference type="STRING" id="41875.K8EB12"/>
<sequence length="370" mass="40430">MSFASSLCTFLPFTSSRSDKRVSSLKRSSVHHRVRKSCNKNGNSCSPILRAVADVPNDDEGQNRVEENEWTSTTFQLDRILEVAIKAANEGGYIMRKFGSEGADIVKTKVNTRDLLTQYDKEVQDIICSKIKSNFPNHRILGEEDVAPGADAAIKATKDAFIPKQSKNDDGEDPNGDYVWVIDPIDGTTNFVSGMPLSAISIGVCSLETKEVVVAVIYDPFRRETFHAIKGRGAFMDERKISVDNCSKIDDCLVATGYAPTEESSRFLLETTTNLTKYPVRSIRMLGSAAIMLAWVACGRVSCYIEESLNAWDTAAGALLVAEAGGVFTDFSGKEYDIFTRETLASSGNTEVHKLLLDAAGTTTTASAQR</sequence>
<dbReference type="InterPro" id="IPR020583">
    <property type="entry name" value="Inositol_monoP_metal-BS"/>
</dbReference>
<evidence type="ECO:0000313" key="10">
    <source>
        <dbReference type="Proteomes" id="UP000198341"/>
    </source>
</evidence>
<reference evidence="9 10" key="1">
    <citation type="submission" date="2011-10" db="EMBL/GenBank/DDBJ databases">
        <authorList>
            <person name="Genoscope - CEA"/>
        </authorList>
    </citation>
    <scope>NUCLEOTIDE SEQUENCE [LARGE SCALE GENOMIC DNA]</scope>
    <source>
        <strain evidence="9 10">RCC 1105</strain>
    </source>
</reference>
<evidence type="ECO:0000256" key="8">
    <source>
        <dbReference type="RuleBase" id="RU364068"/>
    </source>
</evidence>
<dbReference type="InterPro" id="IPR033942">
    <property type="entry name" value="IMPase"/>
</dbReference>
<dbReference type="PROSITE" id="PS00630">
    <property type="entry name" value="IMP_2"/>
    <property type="match status" value="1"/>
</dbReference>
<keyword evidence="5 8" id="KW-0378">Hydrolase</keyword>
<evidence type="ECO:0000256" key="6">
    <source>
        <dbReference type="ARBA" id="ARBA00022842"/>
    </source>
</evidence>
<comment type="pathway">
    <text evidence="8">Polyol metabolism; myo-inositol biosynthesis; myo-inositol from D-glucose 6-phosphate: step 2/2.</text>
</comment>
<dbReference type="Proteomes" id="UP000198341">
    <property type="component" value="Chromosome 2"/>
</dbReference>
<protein>
    <recommendedName>
        <fullName evidence="8">Inositol-1-monophosphatase</fullName>
        <ecNumber evidence="8">3.1.3.25</ecNumber>
    </recommendedName>
</protein>
<dbReference type="GO" id="GO:0008934">
    <property type="term" value="F:inositol monophosphate 1-phosphatase activity"/>
    <property type="evidence" value="ECO:0007669"/>
    <property type="project" value="InterPro"/>
</dbReference>
<dbReference type="RefSeq" id="XP_007514857.1">
    <property type="nucleotide sequence ID" value="XM_007514795.1"/>
</dbReference>
<dbReference type="OrthoDB" id="10254945at2759"/>